<dbReference type="Gene3D" id="3.40.710.10">
    <property type="entry name" value="DD-peptidase/beta-lactamase superfamily"/>
    <property type="match status" value="1"/>
</dbReference>
<feature type="domain" description="Beta-lactamase-related" evidence="2">
    <location>
        <begin position="378"/>
        <end position="464"/>
    </location>
</feature>
<evidence type="ECO:0000313" key="4">
    <source>
        <dbReference type="Proteomes" id="UP000252519"/>
    </source>
</evidence>
<feature type="non-terminal residue" evidence="3">
    <location>
        <position position="471"/>
    </location>
</feature>
<dbReference type="OrthoDB" id="5946976at2759"/>
<comment type="caution">
    <text evidence="3">The sequence shown here is derived from an EMBL/GenBank/DDBJ whole genome shotgun (WGS) entry which is preliminary data.</text>
</comment>
<organism evidence="3 4">
    <name type="scientific">Ancylostoma caninum</name>
    <name type="common">Dog hookworm</name>
    <dbReference type="NCBI Taxonomy" id="29170"/>
    <lineage>
        <taxon>Eukaryota</taxon>
        <taxon>Metazoa</taxon>
        <taxon>Ecdysozoa</taxon>
        <taxon>Nematoda</taxon>
        <taxon>Chromadorea</taxon>
        <taxon>Rhabditida</taxon>
        <taxon>Rhabditina</taxon>
        <taxon>Rhabditomorpha</taxon>
        <taxon>Strongyloidea</taxon>
        <taxon>Ancylostomatidae</taxon>
        <taxon>Ancylostomatinae</taxon>
        <taxon>Ancylostoma</taxon>
    </lineage>
</organism>
<feature type="signal peptide" evidence="1">
    <location>
        <begin position="1"/>
        <end position="16"/>
    </location>
</feature>
<evidence type="ECO:0000259" key="2">
    <source>
        <dbReference type="Pfam" id="PF00144"/>
    </source>
</evidence>
<dbReference type="PANTHER" id="PTHR46825">
    <property type="entry name" value="D-ALANYL-D-ALANINE-CARBOXYPEPTIDASE/ENDOPEPTIDASE AMPH"/>
    <property type="match status" value="1"/>
</dbReference>
<dbReference type="InterPro" id="IPR001466">
    <property type="entry name" value="Beta-lactam-related"/>
</dbReference>
<dbReference type="InterPro" id="IPR050491">
    <property type="entry name" value="AmpC-like"/>
</dbReference>
<reference evidence="3 4" key="1">
    <citation type="submission" date="2014-10" db="EMBL/GenBank/DDBJ databases">
        <title>Draft genome of the hookworm Ancylostoma caninum.</title>
        <authorList>
            <person name="Mitreva M."/>
        </authorList>
    </citation>
    <scope>NUCLEOTIDE SEQUENCE [LARGE SCALE GENOMIC DNA]</scope>
    <source>
        <strain evidence="3 4">Baltimore</strain>
    </source>
</reference>
<dbReference type="InterPro" id="IPR012338">
    <property type="entry name" value="Beta-lactam/transpept-like"/>
</dbReference>
<dbReference type="SUPFAM" id="SSF56601">
    <property type="entry name" value="beta-lactamase/transpeptidase-like"/>
    <property type="match status" value="1"/>
</dbReference>
<dbReference type="PANTHER" id="PTHR46825:SF13">
    <property type="entry name" value="BETA-LACTAMASE-RELATED DOMAIN-CONTAINING PROTEIN"/>
    <property type="match status" value="1"/>
</dbReference>
<evidence type="ECO:0000313" key="3">
    <source>
        <dbReference type="EMBL" id="RCN49049.1"/>
    </source>
</evidence>
<dbReference type="STRING" id="29170.A0A368H0C2"/>
<proteinExistence type="predicted"/>
<evidence type="ECO:0000256" key="1">
    <source>
        <dbReference type="SAM" id="SignalP"/>
    </source>
</evidence>
<dbReference type="AlphaFoldDB" id="A0A368H0C2"/>
<feature type="chain" id="PRO_5016737406" description="Beta-lactamase-related domain-containing protein" evidence="1">
    <location>
        <begin position="17"/>
        <end position="471"/>
    </location>
</feature>
<dbReference type="InterPro" id="IPR049511">
    <property type="entry name" value="PGH-like_rpt"/>
</dbReference>
<protein>
    <recommendedName>
        <fullName evidence="2">Beta-lactamase-related domain-containing protein</fullName>
    </recommendedName>
</protein>
<dbReference type="EMBL" id="JOJR01000038">
    <property type="protein sequence ID" value="RCN49049.1"/>
    <property type="molecule type" value="Genomic_DNA"/>
</dbReference>
<dbReference type="Pfam" id="PF17660">
    <property type="entry name" value="BTRD1"/>
    <property type="match status" value="2"/>
</dbReference>
<gene>
    <name evidence="3" type="ORF">ANCCAN_04794</name>
</gene>
<accession>A0A368H0C2</accession>
<keyword evidence="4" id="KW-1185">Reference proteome</keyword>
<dbReference type="Proteomes" id="UP000252519">
    <property type="component" value="Unassembled WGS sequence"/>
</dbReference>
<dbReference type="PROSITE" id="PS51257">
    <property type="entry name" value="PROKAR_LIPOPROTEIN"/>
    <property type="match status" value="1"/>
</dbReference>
<name>A0A368H0C2_ANCCA</name>
<sequence>MAKFTFLLFTAAVVSCQIWENVALAKRTRSLYSEDSPTDPYLDLNHGRGEDQLKKPGLLNSVEVEHNISRRQVNTAEQFDSLQIVHPPPPDEQDWVLTSGNESLVDNVLSISLKFGGRLASMGYFIRQRSTHYYAIMHKYAGPVFIKPGPMSYNELIAAIRDNRKRDLVLTQVCGQEEKPGQISFTTYWERVPGVEFEVWFPGSDNADSQRLRFESTGFRLTYLCGYSENGRGRYVGIWQKSKNSTSQQYEAHYGLTLDSCMRKNKMLTSKGFAATSFRVLCTAIWEQQPSRRSFVVIGDNLSSMYLNFKRRPEILPRQISHFVDNRGVVKFVVLWSDLHSNRFPDIAPIWQKRAIPVRFLQGTPELLSESQLDFLIERVEHFMRDLNIPGLSIAIAKREQLKFAADKSAANNLNLGFGYADLRKEEIVTPNHQFRVGSVSKPITAAAIMLLVDQGKVALDDKLFGPDSTF</sequence>
<dbReference type="Pfam" id="PF00144">
    <property type="entry name" value="Beta-lactamase"/>
    <property type="match status" value="1"/>
</dbReference>
<keyword evidence="1" id="KW-0732">Signal</keyword>